<accession>A0A2H4PEU6</accession>
<name>A0A2H4PEU6_9CAUD</name>
<keyword evidence="1" id="KW-1133">Transmembrane helix</keyword>
<keyword evidence="1" id="KW-0812">Transmembrane</keyword>
<evidence type="ECO:0000313" key="3">
    <source>
        <dbReference type="Proteomes" id="UP000241574"/>
    </source>
</evidence>
<keyword evidence="1" id="KW-0472">Membrane</keyword>
<keyword evidence="3" id="KW-1185">Reference proteome</keyword>
<organism evidence="2 3">
    <name type="scientific">Gordonia phage Bjanes7</name>
    <dbReference type="NCBI Taxonomy" id="2047832"/>
    <lineage>
        <taxon>Viruses</taxon>
        <taxon>Duplodnaviria</taxon>
        <taxon>Heunggongvirae</taxon>
        <taxon>Uroviricota</taxon>
        <taxon>Caudoviricetes</taxon>
        <taxon>Attisvirus</taxon>
        <taxon>Attisvirus bjanes7</taxon>
    </lineage>
</organism>
<protein>
    <submittedName>
        <fullName evidence="2">Uncharacterized protein</fullName>
    </submittedName>
</protein>
<evidence type="ECO:0000256" key="1">
    <source>
        <dbReference type="SAM" id="Phobius"/>
    </source>
</evidence>
<dbReference type="Proteomes" id="UP000241574">
    <property type="component" value="Segment"/>
</dbReference>
<dbReference type="EMBL" id="MG099941">
    <property type="protein sequence ID" value="ATW60762.1"/>
    <property type="molecule type" value="Genomic_DNA"/>
</dbReference>
<gene>
    <name evidence="2" type="ORF">SEA_BJANES7_68</name>
</gene>
<proteinExistence type="predicted"/>
<sequence length="90" mass="9638">MVSCACATVGPDARSRLSFPGSGLRESRTAMAVVEIVATRLIMIVVIPAAWIQARQMRKANGKRVGRKARDDCGCGVCGFVDLLTDIDLD</sequence>
<feature type="transmembrane region" description="Helical" evidence="1">
    <location>
        <begin position="30"/>
        <end position="54"/>
    </location>
</feature>
<reference evidence="2 3" key="1">
    <citation type="submission" date="2017-10" db="EMBL/GenBank/DDBJ databases">
        <authorList>
            <person name="Bjanes L."/>
            <person name="Combs L."/>
            <person name="Graham A."/>
            <person name="Davis J.P."/>
            <person name="Huynh A."/>
            <person name="Julian D."/>
            <person name="Warner M.H."/>
            <person name="Garlena R.A."/>
            <person name="Russell D.A."/>
            <person name="Pope W.H."/>
            <person name="Jacobs-Sera D."/>
            <person name="Hendrix R.W."/>
            <person name="Hatfull G.F."/>
        </authorList>
    </citation>
    <scope>NUCLEOTIDE SEQUENCE [LARGE SCALE GENOMIC DNA]</scope>
</reference>
<evidence type="ECO:0000313" key="2">
    <source>
        <dbReference type="EMBL" id="ATW60762.1"/>
    </source>
</evidence>